<dbReference type="InterPro" id="IPR022744">
    <property type="entry name" value="MeTrfase_dom_put"/>
</dbReference>
<dbReference type="Proteomes" id="UP000230935">
    <property type="component" value="Unassembled WGS sequence"/>
</dbReference>
<dbReference type="AlphaFoldDB" id="A0A2H0W2C3"/>
<comment type="caution">
    <text evidence="2">The sequence shown here is derived from an EMBL/GenBank/DDBJ whole genome shotgun (WGS) entry which is preliminary data.</text>
</comment>
<dbReference type="InterPro" id="IPR029063">
    <property type="entry name" value="SAM-dependent_MTases_sf"/>
</dbReference>
<dbReference type="CDD" id="cd02440">
    <property type="entry name" value="AdoMet_MTases"/>
    <property type="match status" value="1"/>
</dbReference>
<dbReference type="SUPFAM" id="SSF53335">
    <property type="entry name" value="S-adenosyl-L-methionine-dependent methyltransferases"/>
    <property type="match status" value="1"/>
</dbReference>
<gene>
    <name evidence="2" type="ORF">COT81_04770</name>
</gene>
<evidence type="ECO:0000313" key="3">
    <source>
        <dbReference type="Proteomes" id="UP000230935"/>
    </source>
</evidence>
<evidence type="ECO:0000313" key="2">
    <source>
        <dbReference type="EMBL" id="PIS04770.1"/>
    </source>
</evidence>
<accession>A0A2H0W2C3</accession>
<dbReference type="EMBL" id="PEZZ01000036">
    <property type="protein sequence ID" value="PIS04770.1"/>
    <property type="molecule type" value="Genomic_DNA"/>
</dbReference>
<name>A0A2H0W2C3_9BACT</name>
<sequence>MSKFYNRTRKSESISSKLFSQGRLHLIPLYYLLRLSDLSREGIENSGSYQFADHIYGNQASGRLIIGKLLDKILLSLKSAQSFRARYLFAKVEIDKLINQSGKTGKIKILAVPCGLAREMFETIESLEALDNFSGNVEWHGIDLDVELINQLKTKAAGYKSKISFRGGNAFSELSWGSNKYDMIISMGFTEFLTDDDTMRFFRLAKKYLVDNGRLVTSAMTPHKLSDYLLRNIAELHTYYRDRDNITELVDASGLSPKRVYQDQHGLQTMVIAQPK</sequence>
<protein>
    <recommendedName>
        <fullName evidence="1">Methyltransferase domain-containing protein</fullName>
    </recommendedName>
</protein>
<evidence type="ECO:0000259" key="1">
    <source>
        <dbReference type="Pfam" id="PF12147"/>
    </source>
</evidence>
<reference evidence="3" key="1">
    <citation type="submission" date="2017-09" db="EMBL/GenBank/DDBJ databases">
        <title>Depth-based differentiation of microbial function through sediment-hosted aquifers and enrichment of novel symbionts in the deep terrestrial subsurface.</title>
        <authorList>
            <person name="Probst A.J."/>
            <person name="Ladd B."/>
            <person name="Jarett J.K."/>
            <person name="Geller-Mcgrath D.E."/>
            <person name="Sieber C.M.K."/>
            <person name="Emerson J.B."/>
            <person name="Anantharaman K."/>
            <person name="Thomas B.C."/>
            <person name="Malmstrom R."/>
            <person name="Stieglmeier M."/>
            <person name="Klingl A."/>
            <person name="Woyke T."/>
            <person name="Ryan C.M."/>
            <person name="Banfield J.F."/>
        </authorList>
    </citation>
    <scope>NUCLEOTIDE SEQUENCE [LARGE SCALE GENOMIC DNA]</scope>
</reference>
<dbReference type="Gene3D" id="3.40.50.150">
    <property type="entry name" value="Vaccinia Virus protein VP39"/>
    <property type="match status" value="1"/>
</dbReference>
<proteinExistence type="predicted"/>
<organism evidence="2 3">
    <name type="scientific">Candidatus Buchananbacteria bacterium CG10_big_fil_rev_8_21_14_0_10_42_9</name>
    <dbReference type="NCBI Taxonomy" id="1974526"/>
    <lineage>
        <taxon>Bacteria</taxon>
        <taxon>Candidatus Buchananiibacteriota</taxon>
    </lineage>
</organism>
<dbReference type="Pfam" id="PF12147">
    <property type="entry name" value="Methyltransf_20"/>
    <property type="match status" value="1"/>
</dbReference>
<feature type="domain" description="Methyltransferase" evidence="1">
    <location>
        <begin position="50"/>
        <end position="273"/>
    </location>
</feature>